<dbReference type="OrthoDB" id="9804723at2"/>
<feature type="domain" description="AB hydrolase-1" evidence="1">
    <location>
        <begin position="22"/>
        <end position="252"/>
    </location>
</feature>
<dbReference type="PANTHER" id="PTHR43798">
    <property type="entry name" value="MONOACYLGLYCEROL LIPASE"/>
    <property type="match status" value="1"/>
</dbReference>
<keyword evidence="2" id="KW-0378">Hydrolase</keyword>
<dbReference type="GO" id="GO:0016787">
    <property type="term" value="F:hydrolase activity"/>
    <property type="evidence" value="ECO:0007669"/>
    <property type="project" value="UniProtKB-KW"/>
</dbReference>
<reference evidence="2 3" key="1">
    <citation type="submission" date="2019-06" db="EMBL/GenBank/DDBJ databases">
        <authorList>
            <person name="Li M."/>
        </authorList>
    </citation>
    <scope>NUCLEOTIDE SEQUENCE [LARGE SCALE GENOMIC DNA]</scope>
    <source>
        <strain evidence="2 3">BGMRC6574</strain>
    </source>
</reference>
<dbReference type="Gene3D" id="3.40.50.1820">
    <property type="entry name" value="alpha/beta hydrolase"/>
    <property type="match status" value="1"/>
</dbReference>
<dbReference type="InterPro" id="IPR050266">
    <property type="entry name" value="AB_hydrolase_sf"/>
</dbReference>
<dbReference type="PRINTS" id="PR00111">
    <property type="entry name" value="ABHYDROLASE"/>
</dbReference>
<accession>A0A506U4D8</accession>
<dbReference type="Proteomes" id="UP000320314">
    <property type="component" value="Unassembled WGS sequence"/>
</dbReference>
<organism evidence="2 3">
    <name type="scientific">Pararhizobium mangrovi</name>
    <dbReference type="NCBI Taxonomy" id="2590452"/>
    <lineage>
        <taxon>Bacteria</taxon>
        <taxon>Pseudomonadati</taxon>
        <taxon>Pseudomonadota</taxon>
        <taxon>Alphaproteobacteria</taxon>
        <taxon>Hyphomicrobiales</taxon>
        <taxon>Rhizobiaceae</taxon>
        <taxon>Rhizobium/Agrobacterium group</taxon>
        <taxon>Pararhizobium</taxon>
    </lineage>
</organism>
<dbReference type="EMBL" id="VHLH01000016">
    <property type="protein sequence ID" value="TPW28186.1"/>
    <property type="molecule type" value="Genomic_DNA"/>
</dbReference>
<dbReference type="AlphaFoldDB" id="A0A506U4D8"/>
<evidence type="ECO:0000313" key="2">
    <source>
        <dbReference type="EMBL" id="TPW28186.1"/>
    </source>
</evidence>
<sequence length="270" mass="28395">MASIELKDGVIDVVEHGSGKPLLLLHSLLADRAIFDRIVPTLARSRRVILPDLPGFGGSSSAGATMTGIADRISDAFAPLDLGADTDVLGNGFGGFIASTLAIRHGRRFDRLVLADTGVGFSAEGRASFDTMADRVREHGMEGVVDIAMKRLFPEPFLADNPAMLEERRAALVKTNPAFFAEACVALANLDLREEIGRIENPTLVVVGSLDAATPPPMAHELAASIEGAQLVELPGLGHAPMAQAPAAFLEAIYAFLDLGAETRQSSAGT</sequence>
<dbReference type="SUPFAM" id="SSF53474">
    <property type="entry name" value="alpha/beta-Hydrolases"/>
    <property type="match status" value="1"/>
</dbReference>
<proteinExistence type="predicted"/>
<dbReference type="InterPro" id="IPR000073">
    <property type="entry name" value="AB_hydrolase_1"/>
</dbReference>
<gene>
    <name evidence="2" type="ORF">FJU11_10020</name>
</gene>
<keyword evidence="3" id="KW-1185">Reference proteome</keyword>
<evidence type="ECO:0000313" key="3">
    <source>
        <dbReference type="Proteomes" id="UP000320314"/>
    </source>
</evidence>
<comment type="caution">
    <text evidence="2">The sequence shown here is derived from an EMBL/GenBank/DDBJ whole genome shotgun (WGS) entry which is preliminary data.</text>
</comment>
<name>A0A506U4D8_9HYPH</name>
<evidence type="ECO:0000259" key="1">
    <source>
        <dbReference type="Pfam" id="PF12697"/>
    </source>
</evidence>
<dbReference type="InterPro" id="IPR029058">
    <property type="entry name" value="AB_hydrolase_fold"/>
</dbReference>
<dbReference type="RefSeq" id="WP_141166911.1">
    <property type="nucleotide sequence ID" value="NZ_VHLH01000016.1"/>
</dbReference>
<protein>
    <submittedName>
        <fullName evidence="2">Alpha/beta fold hydrolase</fullName>
    </submittedName>
</protein>
<dbReference type="Pfam" id="PF12697">
    <property type="entry name" value="Abhydrolase_6"/>
    <property type="match status" value="1"/>
</dbReference>